<feature type="region of interest" description="Disordered" evidence="1">
    <location>
        <begin position="406"/>
        <end position="433"/>
    </location>
</feature>
<evidence type="ECO:0000313" key="3">
    <source>
        <dbReference type="Proteomes" id="UP001295684"/>
    </source>
</evidence>
<keyword evidence="3" id="KW-1185">Reference proteome</keyword>
<evidence type="ECO:0000313" key="2">
    <source>
        <dbReference type="EMBL" id="CAI2386946.1"/>
    </source>
</evidence>
<dbReference type="AlphaFoldDB" id="A0AAD2DC02"/>
<accession>A0AAD2DC02</accession>
<dbReference type="Proteomes" id="UP001295684">
    <property type="component" value="Unassembled WGS sequence"/>
</dbReference>
<feature type="region of interest" description="Disordered" evidence="1">
    <location>
        <begin position="68"/>
        <end position="95"/>
    </location>
</feature>
<gene>
    <name evidence="2" type="ORF">ECRASSUSDP1_LOCUS28572</name>
</gene>
<reference evidence="2" key="1">
    <citation type="submission" date="2023-07" db="EMBL/GenBank/DDBJ databases">
        <authorList>
            <consortium name="AG Swart"/>
            <person name="Singh M."/>
            <person name="Singh A."/>
            <person name="Seah K."/>
            <person name="Emmerich C."/>
        </authorList>
    </citation>
    <scope>NUCLEOTIDE SEQUENCE</scope>
    <source>
        <strain evidence="2">DP1</strain>
    </source>
</reference>
<protein>
    <submittedName>
        <fullName evidence="2">Uncharacterized protein</fullName>
    </submittedName>
</protein>
<evidence type="ECO:0000256" key="1">
    <source>
        <dbReference type="SAM" id="MobiDB-lite"/>
    </source>
</evidence>
<proteinExistence type="predicted"/>
<dbReference type="EMBL" id="CAMPGE010029474">
    <property type="protein sequence ID" value="CAI2386946.1"/>
    <property type="molecule type" value="Genomic_DNA"/>
</dbReference>
<sequence>MNSENDNSLSETNSAYNRFKYSQDELDSQRLKNLLHAQSIKSGKTDFWYKLNNLIDKIKIYKDTFSVVQNSSREPPKRRRRKSSNSSAKDIDKKDAFSREARRVRKFLPTVRLRKPSFLVYKDHHMYKKNPTKKKLRSGSYINSSFQSKIRKKSMCGALDPSYFNPGERNGSTKNVIFDIQKAAVPSIKPNNSTFVPLLSISNDHEYSPPKSIQKIPSIAPSIATKTSAPKLPINEALSESSYSSNPGNPTQIKTYCFNRKEKIKKNSYQLWKENRFGKMIHEKMVYKEHKDDSGQNKPKVKYFDKKRLSRLSKPRKYPKLKIKRNRRKFNISHDVRQDFPEISSNRSKVELKDTIVNAQKAQIFGCDLMLDYCVKKMKNVDKKPSSNFKRKIKFFAKANKKLRAKVEPKSTSRPLDLLPSVSNFANRRRSAQ</sequence>
<organism evidence="2 3">
    <name type="scientific">Euplotes crassus</name>
    <dbReference type="NCBI Taxonomy" id="5936"/>
    <lineage>
        <taxon>Eukaryota</taxon>
        <taxon>Sar</taxon>
        <taxon>Alveolata</taxon>
        <taxon>Ciliophora</taxon>
        <taxon>Intramacronucleata</taxon>
        <taxon>Spirotrichea</taxon>
        <taxon>Hypotrichia</taxon>
        <taxon>Euplotida</taxon>
        <taxon>Euplotidae</taxon>
        <taxon>Moneuplotes</taxon>
    </lineage>
</organism>
<name>A0AAD2DC02_EUPCR</name>
<comment type="caution">
    <text evidence="2">The sequence shown here is derived from an EMBL/GenBank/DDBJ whole genome shotgun (WGS) entry which is preliminary data.</text>
</comment>